<evidence type="ECO:0000313" key="7">
    <source>
        <dbReference type="Proteomes" id="UP000825009"/>
    </source>
</evidence>
<dbReference type="PROSITE" id="PS00194">
    <property type="entry name" value="THIOREDOXIN_1"/>
    <property type="match status" value="1"/>
</dbReference>
<dbReference type="GO" id="GO:0015036">
    <property type="term" value="F:disulfide oxidoreductase activity"/>
    <property type="evidence" value="ECO:0007669"/>
    <property type="project" value="UniProtKB-ARBA"/>
</dbReference>
<keyword evidence="4" id="KW-0676">Redox-active center</keyword>
<dbReference type="Pfam" id="PF18312">
    <property type="entry name" value="ScsC_N"/>
    <property type="match status" value="1"/>
</dbReference>
<dbReference type="Proteomes" id="UP000825009">
    <property type="component" value="Chromosome"/>
</dbReference>
<dbReference type="PANTHER" id="PTHR13887:SF14">
    <property type="entry name" value="DISULFIDE BOND FORMATION PROTEIN D"/>
    <property type="match status" value="1"/>
</dbReference>
<dbReference type="InterPro" id="IPR017937">
    <property type="entry name" value="Thioredoxin_CS"/>
</dbReference>
<keyword evidence="3" id="KW-1015">Disulfide bond</keyword>
<proteinExistence type="predicted"/>
<feature type="domain" description="Thioredoxin" evidence="5">
    <location>
        <begin position="52"/>
        <end position="230"/>
    </location>
</feature>
<evidence type="ECO:0000256" key="4">
    <source>
        <dbReference type="ARBA" id="ARBA00023284"/>
    </source>
</evidence>
<dbReference type="AlphaFoldDB" id="A0A8F6YCM9"/>
<sequence length="234" mass="25936">MLAVLPLAASAQDTVTEDRVRELVRETLLENPDILIEVFAILDQRAAEAETASRADVIAQQRLLLEQDPNAPVLANPDGDVTIVEFFDYNCPYCRRVKPAVEALIEADPGVRFVYREWPILGEGSVFAARAALASREQDLYEDFHWALMGMDGRAEERSVLMIAREVGLDIEQLQIDMEALEVDEHIETSMRLAELLGVTGTPAFIIGDNLVPGAVEQSLLQDYVDEVRAVAAE</sequence>
<evidence type="ECO:0000256" key="1">
    <source>
        <dbReference type="ARBA" id="ARBA00022729"/>
    </source>
</evidence>
<dbReference type="PROSITE" id="PS51352">
    <property type="entry name" value="THIOREDOXIN_2"/>
    <property type="match status" value="1"/>
</dbReference>
<dbReference type="PANTHER" id="PTHR13887">
    <property type="entry name" value="GLUTATHIONE S-TRANSFERASE KAPPA"/>
    <property type="match status" value="1"/>
</dbReference>
<dbReference type="InterPro" id="IPR013766">
    <property type="entry name" value="Thioredoxin_domain"/>
</dbReference>
<keyword evidence="2" id="KW-0560">Oxidoreductase</keyword>
<dbReference type="InterPro" id="IPR001853">
    <property type="entry name" value="DSBA-like_thioredoxin_dom"/>
</dbReference>
<reference evidence="6 7" key="1">
    <citation type="submission" date="2021-07" db="EMBL/GenBank/DDBJ databases">
        <title>A novel Jannaschia species isolated from marine dinoflagellate Ceratoperidinium margalefii.</title>
        <authorList>
            <person name="Jiang Y."/>
            <person name="Li Z."/>
        </authorList>
    </citation>
    <scope>NUCLEOTIDE SEQUENCE [LARGE SCALE GENOMIC DNA]</scope>
    <source>
        <strain evidence="6 7">J12C1-MA-4</strain>
    </source>
</reference>
<name>A0A8F6YCM9_9RHOB</name>
<organism evidence="6 7">
    <name type="scientific">Gymnodinialimonas ceratoperidinii</name>
    <dbReference type="NCBI Taxonomy" id="2856823"/>
    <lineage>
        <taxon>Bacteria</taxon>
        <taxon>Pseudomonadati</taxon>
        <taxon>Pseudomonadota</taxon>
        <taxon>Alphaproteobacteria</taxon>
        <taxon>Rhodobacterales</taxon>
        <taxon>Paracoccaceae</taxon>
        <taxon>Gymnodinialimonas</taxon>
    </lineage>
</organism>
<keyword evidence="1" id="KW-0732">Signal</keyword>
<gene>
    <name evidence="6" type="ORF">KYE46_07160</name>
</gene>
<dbReference type="Pfam" id="PF01323">
    <property type="entry name" value="DSBA"/>
    <property type="match status" value="1"/>
</dbReference>
<evidence type="ECO:0000256" key="3">
    <source>
        <dbReference type="ARBA" id="ARBA00023157"/>
    </source>
</evidence>
<dbReference type="CDD" id="cd03023">
    <property type="entry name" value="DsbA_Com1_like"/>
    <property type="match status" value="1"/>
</dbReference>
<accession>A0A8F6YCM9</accession>
<dbReference type="InterPro" id="IPR041205">
    <property type="entry name" value="ScsC_N"/>
</dbReference>
<dbReference type="EMBL" id="CP079194">
    <property type="protein sequence ID" value="QXT41391.1"/>
    <property type="molecule type" value="Genomic_DNA"/>
</dbReference>
<protein>
    <submittedName>
        <fullName evidence="6">DsbA family protein</fullName>
    </submittedName>
</protein>
<keyword evidence="7" id="KW-1185">Reference proteome</keyword>
<evidence type="ECO:0000313" key="6">
    <source>
        <dbReference type="EMBL" id="QXT41391.1"/>
    </source>
</evidence>
<evidence type="ECO:0000256" key="2">
    <source>
        <dbReference type="ARBA" id="ARBA00023002"/>
    </source>
</evidence>
<dbReference type="KEGG" id="gce:KYE46_07160"/>
<evidence type="ECO:0000259" key="5">
    <source>
        <dbReference type="PROSITE" id="PS51352"/>
    </source>
</evidence>